<dbReference type="GO" id="GO:0016874">
    <property type="term" value="F:ligase activity"/>
    <property type="evidence" value="ECO:0007669"/>
    <property type="project" value="UniProtKB-KW"/>
</dbReference>
<evidence type="ECO:0000259" key="1">
    <source>
        <dbReference type="Pfam" id="PF21686"/>
    </source>
</evidence>
<dbReference type="Gene3D" id="3.90.920.10">
    <property type="entry name" value="DNA primase, PRIM domain"/>
    <property type="match status" value="1"/>
</dbReference>
<proteinExistence type="predicted"/>
<accession>A0A1F2WKV5</accession>
<evidence type="ECO:0000313" key="3">
    <source>
        <dbReference type="Proteomes" id="UP000177876"/>
    </source>
</evidence>
<dbReference type="AlphaFoldDB" id="A0A1F2WKV5"/>
<dbReference type="InterPro" id="IPR052171">
    <property type="entry name" value="NHEJ_LigD"/>
</dbReference>
<dbReference type="STRING" id="1797197.A2Y75_00975"/>
<dbReference type="Pfam" id="PF21686">
    <property type="entry name" value="LigD_Prim-Pol"/>
    <property type="match status" value="1"/>
</dbReference>
<dbReference type="PANTHER" id="PTHR42705">
    <property type="entry name" value="BIFUNCTIONAL NON-HOMOLOGOUS END JOINING PROTEIN LIGD"/>
    <property type="match status" value="1"/>
</dbReference>
<organism evidence="2 3">
    <name type="scientific">Candidatus Solincola sediminis</name>
    <dbReference type="NCBI Taxonomy" id="1797199"/>
    <lineage>
        <taxon>Bacteria</taxon>
        <taxon>Bacillati</taxon>
        <taxon>Actinomycetota</taxon>
        <taxon>Candidatus Geothermincolia</taxon>
        <taxon>Candidatus Geothermincolales</taxon>
        <taxon>Candidatus Geothermincolaceae</taxon>
        <taxon>Candidatus Solincola</taxon>
    </lineage>
</organism>
<name>A0A1F2WKV5_9ACTN</name>
<evidence type="ECO:0000313" key="2">
    <source>
        <dbReference type="EMBL" id="OFW57500.1"/>
    </source>
</evidence>
<comment type="caution">
    <text evidence="2">The sequence shown here is derived from an EMBL/GenBank/DDBJ whole genome shotgun (WGS) entry which is preliminary data.</text>
</comment>
<feature type="domain" description="DNA ligase D polymerase" evidence="1">
    <location>
        <begin position="22"/>
        <end position="278"/>
    </location>
</feature>
<reference evidence="2 3" key="1">
    <citation type="journal article" date="2016" name="Nat. Commun.">
        <title>Thousands of microbial genomes shed light on interconnected biogeochemical processes in an aquifer system.</title>
        <authorList>
            <person name="Anantharaman K."/>
            <person name="Brown C.T."/>
            <person name="Hug L.A."/>
            <person name="Sharon I."/>
            <person name="Castelle C.J."/>
            <person name="Probst A.J."/>
            <person name="Thomas B.C."/>
            <person name="Singh A."/>
            <person name="Wilkins M.J."/>
            <person name="Karaoz U."/>
            <person name="Brodie E.L."/>
            <person name="Williams K.H."/>
            <person name="Hubbard S.S."/>
            <person name="Banfield J.F."/>
        </authorList>
    </citation>
    <scope>NUCLEOTIDE SEQUENCE [LARGE SCALE GENOMIC DNA]</scope>
</reference>
<dbReference type="NCBIfam" id="TIGR02778">
    <property type="entry name" value="ligD_pol"/>
    <property type="match status" value="1"/>
</dbReference>
<keyword evidence="2" id="KW-0436">Ligase</keyword>
<gene>
    <name evidence="2" type="ORF">A2Y75_00975</name>
</gene>
<dbReference type="InterPro" id="IPR033649">
    <property type="entry name" value="MtLigD_Pol-like"/>
</dbReference>
<dbReference type="EMBL" id="MELK01000033">
    <property type="protein sequence ID" value="OFW57500.1"/>
    <property type="molecule type" value="Genomic_DNA"/>
</dbReference>
<protein>
    <submittedName>
        <fullName evidence="2">ATP-dependent DNA ligase</fullName>
    </submittedName>
</protein>
<dbReference type="InterPro" id="IPR014145">
    <property type="entry name" value="LigD_pol_dom"/>
</dbReference>
<dbReference type="PANTHER" id="PTHR42705:SF2">
    <property type="entry name" value="BIFUNCTIONAL NON-HOMOLOGOUS END JOINING PROTEIN LIGD"/>
    <property type="match status" value="1"/>
</dbReference>
<dbReference type="CDD" id="cd04863">
    <property type="entry name" value="MtLigD_Pol_like"/>
    <property type="match status" value="1"/>
</dbReference>
<sequence>MNGRDLALTNLDKVLYPEAKFTKADVLNYYIAISTFILPHLEKRPLTMKRYPDGVTAQYFYEKSCPVYRPKWVPTTRAGKTKPVTFCTVDDRASLVWVANLASLELHVMLCKAPDVLRPTLIAFDFDPGPDKNIIDCAIAARNLRGLLSEVGLQCFPKTSGGKGLHLYIPLNTETTFKETKVFAHALALTMEKAYPNDIVSNMRKALRKGKIFIDWSQNDEHKTTVSVYSLRAQPRPTVSTPVTWEEVDRAIEKKNPRALSFETKDVIKRAEEYGDLFAPVLKMEQELPDIAKLK</sequence>
<dbReference type="Proteomes" id="UP000177876">
    <property type="component" value="Unassembled WGS sequence"/>
</dbReference>